<dbReference type="InterPro" id="IPR045304">
    <property type="entry name" value="LbH_SAT"/>
</dbReference>
<dbReference type="InterPro" id="IPR001451">
    <property type="entry name" value="Hexapep"/>
</dbReference>
<dbReference type="Gene3D" id="2.160.10.10">
    <property type="entry name" value="Hexapeptide repeat proteins"/>
    <property type="match status" value="1"/>
</dbReference>
<proteinExistence type="inferred from homology"/>
<dbReference type="Proteomes" id="UP000016543">
    <property type="component" value="Unassembled WGS sequence"/>
</dbReference>
<comment type="caution">
    <text evidence="5">The sequence shown here is derived from an EMBL/GenBank/DDBJ whole genome shotgun (WGS) entry which is preliminary data.</text>
</comment>
<evidence type="ECO:0000256" key="1">
    <source>
        <dbReference type="ARBA" id="ARBA00007274"/>
    </source>
</evidence>
<dbReference type="CDD" id="cd03354">
    <property type="entry name" value="LbH_SAT"/>
    <property type="match status" value="1"/>
</dbReference>
<organism evidence="5 6">
    <name type="scientific">Idiomarina baltica OS145</name>
    <dbReference type="NCBI Taxonomy" id="314276"/>
    <lineage>
        <taxon>Bacteria</taxon>
        <taxon>Pseudomonadati</taxon>
        <taxon>Pseudomonadota</taxon>
        <taxon>Gammaproteobacteria</taxon>
        <taxon>Alteromonadales</taxon>
        <taxon>Idiomarinaceae</taxon>
        <taxon>Idiomarina</taxon>
    </lineage>
</organism>
<gene>
    <name evidence="5" type="ORF">OS145_11426</name>
</gene>
<accession>A0ABM9WLT4</accession>
<evidence type="ECO:0000313" key="6">
    <source>
        <dbReference type="Proteomes" id="UP000016543"/>
    </source>
</evidence>
<comment type="catalytic activity">
    <reaction evidence="4">
        <text>L-serine + acetyl-CoA = O-acetyl-L-serine + CoA</text>
        <dbReference type="Rhea" id="RHEA:24560"/>
        <dbReference type="ChEBI" id="CHEBI:33384"/>
        <dbReference type="ChEBI" id="CHEBI:57287"/>
        <dbReference type="ChEBI" id="CHEBI:57288"/>
        <dbReference type="ChEBI" id="CHEBI:58340"/>
        <dbReference type="EC" id="2.3.1.30"/>
    </reaction>
</comment>
<keyword evidence="3 4" id="KW-0012">Acyltransferase</keyword>
<evidence type="ECO:0000256" key="2">
    <source>
        <dbReference type="ARBA" id="ARBA00022679"/>
    </source>
</evidence>
<dbReference type="InterPro" id="IPR011004">
    <property type="entry name" value="Trimer_LpxA-like_sf"/>
</dbReference>
<dbReference type="EC" id="2.3.1.30" evidence="4"/>
<sequence>MKIVVRIIRKIYFWIFYPIQSPQLKLRWKLRLLSKAQRLSSKRLAWIVCNRIQATTGCHLSPQLKIPSTVAFPHPTGIVIGGGVCLGERVKIFQNVTLGGARIGDAKESKYPEIGEGTVIFAGAVIVGKIKVGSNCIVGANSVVTRDLPNNCVAVGAPARIIEGGAEK</sequence>
<dbReference type="SUPFAM" id="SSF51161">
    <property type="entry name" value="Trimeric LpxA-like enzymes"/>
    <property type="match status" value="1"/>
</dbReference>
<keyword evidence="6" id="KW-1185">Reference proteome</keyword>
<dbReference type="EMBL" id="AAMX01000010">
    <property type="protein sequence ID" value="EAQ31898.1"/>
    <property type="molecule type" value="Genomic_DNA"/>
</dbReference>
<evidence type="ECO:0000256" key="3">
    <source>
        <dbReference type="ARBA" id="ARBA00023315"/>
    </source>
</evidence>
<evidence type="ECO:0000313" key="5">
    <source>
        <dbReference type="EMBL" id="EAQ31898.1"/>
    </source>
</evidence>
<dbReference type="InterPro" id="IPR005881">
    <property type="entry name" value="Ser_O-AcTrfase"/>
</dbReference>
<protein>
    <recommendedName>
        <fullName evidence="4">Serine acetyltransferase</fullName>
        <ecNumber evidence="4">2.3.1.30</ecNumber>
    </recommendedName>
</protein>
<dbReference type="PIRSF" id="PIRSF000441">
    <property type="entry name" value="CysE"/>
    <property type="match status" value="1"/>
</dbReference>
<keyword evidence="2 4" id="KW-0808">Transferase</keyword>
<dbReference type="Pfam" id="PF00132">
    <property type="entry name" value="Hexapep"/>
    <property type="match status" value="1"/>
</dbReference>
<dbReference type="PANTHER" id="PTHR42811">
    <property type="entry name" value="SERINE ACETYLTRANSFERASE"/>
    <property type="match status" value="1"/>
</dbReference>
<reference evidence="5 6" key="1">
    <citation type="submission" date="2006-01" db="EMBL/GenBank/DDBJ databases">
        <authorList>
            <person name="Brettar I."/>
            <person name="Hofle M."/>
            <person name="Ferriera S."/>
            <person name="Johnson J."/>
            <person name="Kravitz S."/>
            <person name="Halpern A."/>
            <person name="Remington K."/>
            <person name="Beeson K."/>
            <person name="Tran B."/>
            <person name="Rogers Y.-H."/>
            <person name="Friedman R."/>
            <person name="Venter J.C."/>
        </authorList>
    </citation>
    <scope>NUCLEOTIDE SEQUENCE [LARGE SCALE GENOMIC DNA]</scope>
    <source>
        <strain evidence="5 6">OS145</strain>
    </source>
</reference>
<name>A0ABM9WLT4_9GAMM</name>
<evidence type="ECO:0000256" key="4">
    <source>
        <dbReference type="PIRNR" id="PIRNR000441"/>
    </source>
</evidence>
<comment type="similarity">
    <text evidence="1 4">Belongs to the transferase hexapeptide repeat family.</text>
</comment>